<name>A0A377JI36_HAEPA</name>
<evidence type="ECO:0000313" key="2">
    <source>
        <dbReference type="Proteomes" id="UP000254186"/>
    </source>
</evidence>
<dbReference type="EMBL" id="UGHY01000002">
    <property type="protein sequence ID" value="STP05434.1"/>
    <property type="molecule type" value="Genomic_DNA"/>
</dbReference>
<dbReference type="RefSeq" id="WP_262054181.1">
    <property type="nucleotide sequence ID" value="NZ_UGHY01000002.1"/>
</dbReference>
<accession>A0A377JI36</accession>
<evidence type="ECO:0008006" key="3">
    <source>
        <dbReference type="Google" id="ProtNLM"/>
    </source>
</evidence>
<dbReference type="AlphaFoldDB" id="A0A377JI36"/>
<gene>
    <name evidence="1" type="ORF">NCTC10672_01398</name>
</gene>
<evidence type="ECO:0000313" key="1">
    <source>
        <dbReference type="EMBL" id="STP05434.1"/>
    </source>
</evidence>
<dbReference type="Proteomes" id="UP000254186">
    <property type="component" value="Unassembled WGS sequence"/>
</dbReference>
<sequence length="263" mass="31156">MTAMYTDNIEKWKSLSDIDYFTYFVKSWISFNAWYKNSYPNLKTDREAINQIKSSPECLFRKRFLSLLNGNNEDSSYFKNNLAHFHYCLLNNHIVYGGDRLYFEEFMVELDKKNLTQNYSNRNISYHVHIELERVGIKRVTATVKNSSKKTVLCYTHNEYDLAHFNCDKEFKCLSDSQKRKINGIFEEANPRKKISLLTKSEPYLKIGEYQFIDNEDLIYKATLEIIYNLRNALFHGEIAPDKDTNKVYEAAYRVMRQLVIGL</sequence>
<reference evidence="1 2" key="1">
    <citation type="submission" date="2018-06" db="EMBL/GenBank/DDBJ databases">
        <authorList>
            <consortium name="Pathogen Informatics"/>
            <person name="Doyle S."/>
        </authorList>
    </citation>
    <scope>NUCLEOTIDE SEQUENCE [LARGE SCALE GENOMIC DNA]</scope>
    <source>
        <strain evidence="1 2">NCTC10672</strain>
    </source>
</reference>
<proteinExistence type="predicted"/>
<protein>
    <recommendedName>
        <fullName evidence="3">Apea-like HEPN domain-containing protein</fullName>
    </recommendedName>
</protein>
<organism evidence="1 2">
    <name type="scientific">Haemophilus parainfluenzae</name>
    <dbReference type="NCBI Taxonomy" id="729"/>
    <lineage>
        <taxon>Bacteria</taxon>
        <taxon>Pseudomonadati</taxon>
        <taxon>Pseudomonadota</taxon>
        <taxon>Gammaproteobacteria</taxon>
        <taxon>Pasteurellales</taxon>
        <taxon>Pasteurellaceae</taxon>
        <taxon>Haemophilus</taxon>
    </lineage>
</organism>